<keyword evidence="2" id="KW-0732">Signal</keyword>
<feature type="signal peptide" evidence="2">
    <location>
        <begin position="1"/>
        <end position="30"/>
    </location>
</feature>
<feature type="transmembrane region" description="Helical" evidence="1">
    <location>
        <begin position="96"/>
        <end position="116"/>
    </location>
</feature>
<dbReference type="VEuPathDB" id="FungiDB:I7I53_05974"/>
<evidence type="ECO:0000256" key="2">
    <source>
        <dbReference type="SAM" id="SignalP"/>
    </source>
</evidence>
<keyword evidence="1" id="KW-0472">Membrane</keyword>
<gene>
    <name evidence="3" type="ORF">I7I53_05974</name>
</gene>
<evidence type="ECO:0008006" key="5">
    <source>
        <dbReference type="Google" id="ProtNLM"/>
    </source>
</evidence>
<name>A0A8A1LFR6_AJEC8</name>
<dbReference type="EMBL" id="CP069103">
    <property type="protein sequence ID" value="QSS50822.1"/>
    <property type="molecule type" value="Genomic_DNA"/>
</dbReference>
<dbReference type="AlphaFoldDB" id="A0A8A1LFR6"/>
<sequence>MTIRTTPDSMRLMNHPFLSVLNMFFSSVSSVQVMQNSPPFFIISQPLALMAATNWLHLVARWQGVVVIGVDDAFSLHVNIIISARVRFVAMPFSRYIKTLILLFFFFLLASFFLHLL</sequence>
<feature type="transmembrane region" description="Helical" evidence="1">
    <location>
        <begin position="65"/>
        <end position="84"/>
    </location>
</feature>
<evidence type="ECO:0000313" key="3">
    <source>
        <dbReference type="EMBL" id="QSS50822.1"/>
    </source>
</evidence>
<evidence type="ECO:0000313" key="4">
    <source>
        <dbReference type="Proteomes" id="UP000663419"/>
    </source>
</evidence>
<protein>
    <recommendedName>
        <fullName evidence="5">Transmembrane protein</fullName>
    </recommendedName>
</protein>
<proteinExistence type="predicted"/>
<dbReference type="Proteomes" id="UP000663419">
    <property type="component" value="Chromosome 2"/>
</dbReference>
<keyword evidence="1" id="KW-0812">Transmembrane</keyword>
<keyword evidence="1" id="KW-1133">Transmembrane helix</keyword>
<accession>A0A8A1LFR6</accession>
<feature type="chain" id="PRO_5034673719" description="Transmembrane protein" evidence="2">
    <location>
        <begin position="31"/>
        <end position="117"/>
    </location>
</feature>
<reference evidence="3" key="1">
    <citation type="submission" date="2021-01" db="EMBL/GenBank/DDBJ databases">
        <title>Chromosome-level genome assembly of a human fungal pathogen reveals clustering of transcriptionally co-regulated genes.</title>
        <authorList>
            <person name="Voorhies M."/>
            <person name="Cohen S."/>
            <person name="Shea T.P."/>
            <person name="Petrus S."/>
            <person name="Munoz J.F."/>
            <person name="Poplawski S."/>
            <person name="Goldman W.E."/>
            <person name="Michael T."/>
            <person name="Cuomo C.A."/>
            <person name="Sil A."/>
            <person name="Beyhan S."/>
        </authorList>
    </citation>
    <scope>NUCLEOTIDE SEQUENCE</scope>
    <source>
        <strain evidence="3">H88</strain>
    </source>
</reference>
<organism evidence="3 4">
    <name type="scientific">Ajellomyces capsulatus (strain H88)</name>
    <name type="common">Darling's disease fungus</name>
    <name type="synonym">Histoplasma capsulatum</name>
    <dbReference type="NCBI Taxonomy" id="544711"/>
    <lineage>
        <taxon>Eukaryota</taxon>
        <taxon>Fungi</taxon>
        <taxon>Dikarya</taxon>
        <taxon>Ascomycota</taxon>
        <taxon>Pezizomycotina</taxon>
        <taxon>Eurotiomycetes</taxon>
        <taxon>Eurotiomycetidae</taxon>
        <taxon>Onygenales</taxon>
        <taxon>Ajellomycetaceae</taxon>
        <taxon>Histoplasma</taxon>
    </lineage>
</organism>
<evidence type="ECO:0000256" key="1">
    <source>
        <dbReference type="SAM" id="Phobius"/>
    </source>
</evidence>